<dbReference type="Proteomes" id="UP000828941">
    <property type="component" value="Chromosome 10"/>
</dbReference>
<protein>
    <submittedName>
        <fullName evidence="1">Uncharacterized protein</fullName>
    </submittedName>
</protein>
<organism evidence="1 2">
    <name type="scientific">Bauhinia variegata</name>
    <name type="common">Purple orchid tree</name>
    <name type="synonym">Phanera variegata</name>
    <dbReference type="NCBI Taxonomy" id="167791"/>
    <lineage>
        <taxon>Eukaryota</taxon>
        <taxon>Viridiplantae</taxon>
        <taxon>Streptophyta</taxon>
        <taxon>Embryophyta</taxon>
        <taxon>Tracheophyta</taxon>
        <taxon>Spermatophyta</taxon>
        <taxon>Magnoliopsida</taxon>
        <taxon>eudicotyledons</taxon>
        <taxon>Gunneridae</taxon>
        <taxon>Pentapetalae</taxon>
        <taxon>rosids</taxon>
        <taxon>fabids</taxon>
        <taxon>Fabales</taxon>
        <taxon>Fabaceae</taxon>
        <taxon>Cercidoideae</taxon>
        <taxon>Cercideae</taxon>
        <taxon>Bauhiniinae</taxon>
        <taxon>Bauhinia</taxon>
    </lineage>
</organism>
<reference evidence="1 2" key="1">
    <citation type="journal article" date="2022" name="DNA Res.">
        <title>Chromosomal-level genome assembly of the orchid tree Bauhinia variegata (Leguminosae; Cercidoideae) supports the allotetraploid origin hypothesis of Bauhinia.</title>
        <authorList>
            <person name="Zhong Y."/>
            <person name="Chen Y."/>
            <person name="Zheng D."/>
            <person name="Pang J."/>
            <person name="Liu Y."/>
            <person name="Luo S."/>
            <person name="Meng S."/>
            <person name="Qian L."/>
            <person name="Wei D."/>
            <person name="Dai S."/>
            <person name="Zhou R."/>
        </authorList>
    </citation>
    <scope>NUCLEOTIDE SEQUENCE [LARGE SCALE GENOMIC DNA]</scope>
    <source>
        <strain evidence="1">BV-YZ2020</strain>
    </source>
</reference>
<name>A0ACB9LXJ0_BAUVA</name>
<gene>
    <name evidence="1" type="ORF">L6164_023960</name>
</gene>
<keyword evidence="2" id="KW-1185">Reference proteome</keyword>
<evidence type="ECO:0000313" key="1">
    <source>
        <dbReference type="EMBL" id="KAI4315931.1"/>
    </source>
</evidence>
<dbReference type="EMBL" id="CM039435">
    <property type="protein sequence ID" value="KAI4315931.1"/>
    <property type="molecule type" value="Genomic_DNA"/>
</dbReference>
<accession>A0ACB9LXJ0</accession>
<evidence type="ECO:0000313" key="2">
    <source>
        <dbReference type="Proteomes" id="UP000828941"/>
    </source>
</evidence>
<sequence>MEVPPVTAAGHVVVVPYPSRGHINPMMNLSKLLVSKNRDILVTFVVTEQWLGVLSSEPRPRNIQVCSISNLMSPEMAPMDFLDMVEAVMTKMEAPFERLLDRLEPPPTIIIYDNFLFWVLSVGNRRNIPVASFWTTSTLCFWVQQHYHLLEKGDFLENGEELVDCIPGIHPIRVAEIPFLDGSWQSQKIIQWVKKASHWVPKAQYLLFYSIYELEAEVIDILKNKFSLPIYAIVPTMDYFSHEGNSLNSRINNRNYLHWLDCQPSKSVLYISHGSCCSVSSAQIEEIAAALCDSGIRFLWIAREEASRLKEICGDVGLVLAWCDQLRVLLHPAIGGFWTHCGWNSTMEGVFAGVPFLTFPITMDQALNSKIIVEDWKVGWRVKKDAEVDTLVRKDEIAEIVTKFMDLESDLGRNLRKKAKELQQIFHLAIANHGSNETNINAFVNEIIEVSCIKG</sequence>
<proteinExistence type="predicted"/>
<comment type="caution">
    <text evidence="1">The sequence shown here is derived from an EMBL/GenBank/DDBJ whole genome shotgun (WGS) entry which is preliminary data.</text>
</comment>